<dbReference type="InterPro" id="IPR018306">
    <property type="entry name" value="Phage_T5_Orf172_DNA-bd"/>
</dbReference>
<evidence type="ECO:0000259" key="1">
    <source>
        <dbReference type="SMART" id="SM00974"/>
    </source>
</evidence>
<dbReference type="SMART" id="SM00974">
    <property type="entry name" value="T5orf172"/>
    <property type="match status" value="1"/>
</dbReference>
<keyword evidence="3" id="KW-1185">Reference proteome</keyword>
<proteinExistence type="predicted"/>
<dbReference type="Proteomes" id="UP001596036">
    <property type="component" value="Unassembled WGS sequence"/>
</dbReference>
<feature type="domain" description="Bacteriophage T5 Orf172 DNA-binding" evidence="1">
    <location>
        <begin position="26"/>
        <end position="118"/>
    </location>
</feature>
<dbReference type="EMBL" id="JBHSNM010000001">
    <property type="protein sequence ID" value="MFC5568781.1"/>
    <property type="molecule type" value="Genomic_DNA"/>
</dbReference>
<evidence type="ECO:0000313" key="2">
    <source>
        <dbReference type="EMBL" id="MFC5568781.1"/>
    </source>
</evidence>
<name>A0ABW0SJF6_9GAMM</name>
<dbReference type="RefSeq" id="WP_386752454.1">
    <property type="nucleotide sequence ID" value="NZ_JBHSNM010000001.1"/>
</dbReference>
<comment type="caution">
    <text evidence="2">The sequence shown here is derived from an EMBL/GenBank/DDBJ whole genome shotgun (WGS) entry which is preliminary data.</text>
</comment>
<gene>
    <name evidence="2" type="ORF">ACFPN1_01715</name>
</gene>
<evidence type="ECO:0000313" key="3">
    <source>
        <dbReference type="Proteomes" id="UP001596036"/>
    </source>
</evidence>
<dbReference type="Pfam" id="PF10544">
    <property type="entry name" value="T5orf172"/>
    <property type="match status" value="1"/>
</dbReference>
<reference evidence="3" key="1">
    <citation type="journal article" date="2019" name="Int. J. Syst. Evol. Microbiol.">
        <title>The Global Catalogue of Microorganisms (GCM) 10K type strain sequencing project: providing services to taxonomists for standard genome sequencing and annotation.</title>
        <authorList>
            <consortium name="The Broad Institute Genomics Platform"/>
            <consortium name="The Broad Institute Genome Sequencing Center for Infectious Disease"/>
            <person name="Wu L."/>
            <person name="Ma J."/>
        </authorList>
    </citation>
    <scope>NUCLEOTIDE SEQUENCE [LARGE SCALE GENOMIC DNA]</scope>
    <source>
        <strain evidence="3">KACC 11407</strain>
    </source>
</reference>
<accession>A0ABW0SJF6</accession>
<organism evidence="2 3">
    <name type="scientific">Lysobacter yangpyeongensis</name>
    <dbReference type="NCBI Taxonomy" id="346182"/>
    <lineage>
        <taxon>Bacteria</taxon>
        <taxon>Pseudomonadati</taxon>
        <taxon>Pseudomonadota</taxon>
        <taxon>Gammaproteobacteria</taxon>
        <taxon>Lysobacterales</taxon>
        <taxon>Lysobacteraceae</taxon>
        <taxon>Lysobacter</taxon>
    </lineage>
</organism>
<sequence length="204" mass="23004">MPIDPRDPASVRTLSRHRCFVYVAPCAYEDLLKLGHSRDPLQRLQSLHRRWFEFFAPERIALVETDTVREARAIELALQHELAEWNALAPLTVLREAGGHGEWFRGAGARLEDAVRALEAQGHRVHAPATDWLRAALRARSDLLHEWTNAALTIDELELRAGTTPVQRVVRDALDACAAFDIALEERLPPAVWRWYRAGGGLAP</sequence>
<protein>
    <submittedName>
        <fullName evidence="2">GIY-YIG nuclease family protein</fullName>
    </submittedName>
</protein>